<keyword evidence="2" id="KW-1133">Transmembrane helix</keyword>
<keyword evidence="1" id="KW-0175">Coiled coil</keyword>
<gene>
    <name evidence="3" type="ORF">SAMN05660206_106139</name>
</gene>
<keyword evidence="2" id="KW-0472">Membrane</keyword>
<accession>A0A1I6TGP0</accession>
<dbReference type="OrthoDB" id="2084566at2"/>
<feature type="transmembrane region" description="Helical" evidence="2">
    <location>
        <begin position="592"/>
        <end position="612"/>
    </location>
</feature>
<evidence type="ECO:0000313" key="4">
    <source>
        <dbReference type="Proteomes" id="UP000198785"/>
    </source>
</evidence>
<feature type="coiled-coil region" evidence="1">
    <location>
        <begin position="516"/>
        <end position="574"/>
    </location>
</feature>
<proteinExistence type="predicted"/>
<dbReference type="Proteomes" id="UP000198785">
    <property type="component" value="Unassembled WGS sequence"/>
</dbReference>
<feature type="transmembrane region" description="Helical" evidence="2">
    <location>
        <begin position="642"/>
        <end position="662"/>
    </location>
</feature>
<name>A0A1I6TGP0_9SPHI</name>
<dbReference type="EMBL" id="FOZZ01000006">
    <property type="protein sequence ID" value="SFS88355.1"/>
    <property type="molecule type" value="Genomic_DNA"/>
</dbReference>
<dbReference type="RefSeq" id="WP_093365629.1">
    <property type="nucleotide sequence ID" value="NZ_FOZZ01000006.1"/>
</dbReference>
<protein>
    <submittedName>
        <fullName evidence="3">Uncharacterized protein</fullName>
    </submittedName>
</protein>
<keyword evidence="2" id="KW-0812">Transmembrane</keyword>
<evidence type="ECO:0000256" key="1">
    <source>
        <dbReference type="SAM" id="Coils"/>
    </source>
</evidence>
<dbReference type="AlphaFoldDB" id="A0A1I6TGP0"/>
<sequence>MKEDIFRLAAVLYADNNYEVSSKTLHKKVIESIFIDNNNDFVGLHSLIDKLKKQYNLDFTEEEVKNVISDTDNFNITSCKIEEIKITLSAKRFDTIKNKIVHSNLDYFIEEFHQVNSQYELKVLKSIIHSFLYEIFQTNILSFSKLVDPSVQIEDLININDHNLNNIEIEIINTFLNWENDEKNKMIFDISNLALEYCLITNKKGANFKLESLKNKCFYLDTNVIFRAIGINGENRRNRTITFLEKFKEAKELLFISKYTIDEIKKTLDFYIGQMSRYNTARINSDVFTLFSKSQDFIDYYHNWRRKRTNDSTELFKAHIFSLIEELKNKFDIKEDYKDYFDIKDSKVEELVLNIASKINTFKSDVKPSNIEASIIDAKNIYSIEKQRNGHYSNIFDCKYYFISADQLLRKWDYTQNESIPIVLLPSQWMSILLRYLNRTNDDFKSFVSFLNISNGEKGVSNENLQLILNGISEITTDFTQQSSIVSEMINIGFKGILDKNNSDEEVIEKSKIFAKSHLELQIEELKKSKEKLENKFEKYQEQTTSAIEVLKQSKDVEKEQKNAEIEKNNQIRQELIQTKAKLDLTKYKRKAYYCIPVAIMCIVFILLVFLFQDKSWNMVSVYTNYANSLDEGSMQKKYCEWLWLLPTSLLIGSLVIIYKRLLDKENIEKKFLEYREKWEKEINQ</sequence>
<keyword evidence="4" id="KW-1185">Reference proteome</keyword>
<evidence type="ECO:0000256" key="2">
    <source>
        <dbReference type="SAM" id="Phobius"/>
    </source>
</evidence>
<dbReference type="STRING" id="683125.SAMN05660206_106139"/>
<evidence type="ECO:0000313" key="3">
    <source>
        <dbReference type="EMBL" id="SFS88355.1"/>
    </source>
</evidence>
<organism evidence="3 4">
    <name type="scientific">Sphingobacterium wenxiniae</name>
    <dbReference type="NCBI Taxonomy" id="683125"/>
    <lineage>
        <taxon>Bacteria</taxon>
        <taxon>Pseudomonadati</taxon>
        <taxon>Bacteroidota</taxon>
        <taxon>Sphingobacteriia</taxon>
        <taxon>Sphingobacteriales</taxon>
        <taxon>Sphingobacteriaceae</taxon>
        <taxon>Sphingobacterium</taxon>
    </lineage>
</organism>
<reference evidence="3 4" key="1">
    <citation type="submission" date="2016-10" db="EMBL/GenBank/DDBJ databases">
        <authorList>
            <person name="de Groot N.N."/>
        </authorList>
    </citation>
    <scope>NUCLEOTIDE SEQUENCE [LARGE SCALE GENOMIC DNA]</scope>
    <source>
        <strain evidence="3 4">DSM 22789</strain>
    </source>
</reference>